<protein>
    <submittedName>
        <fullName evidence="1">Terminase family protein</fullName>
    </submittedName>
</protein>
<dbReference type="SUPFAM" id="SSF52540">
    <property type="entry name" value="P-loop containing nucleoside triphosphate hydrolases"/>
    <property type="match status" value="1"/>
</dbReference>
<sequence>MTVAANVRDFLAGLTVSLDPVERFRAAIGVPDPFQVEILRSDPANDPQDAMLCCVASRQIGKSTAIAALAWDDATRGKTVLIACPSLRQSTELLRRVVEFKNADPFAPKVVRQVQTEIETMNGGRIISIPATDNARGMTCDTLILDEAAFHEDEAITALLPMRRSTGRTLMISTPNGRQGFFWEVFSEKKARIIFARSVDSNRPDVLSKVEYDRRFMADFRFRQEHLCEFLSGNGTQLISWDTLSRATDNTEKALVL</sequence>
<organism evidence="1 2">
    <name type="scientific">Defluviimonas salinarum</name>
    <dbReference type="NCBI Taxonomy" id="2992147"/>
    <lineage>
        <taxon>Bacteria</taxon>
        <taxon>Pseudomonadati</taxon>
        <taxon>Pseudomonadota</taxon>
        <taxon>Alphaproteobacteria</taxon>
        <taxon>Rhodobacterales</taxon>
        <taxon>Paracoccaceae</taxon>
        <taxon>Albidovulum</taxon>
    </lineage>
</organism>
<gene>
    <name evidence="1" type="ORF">OM960_08020</name>
</gene>
<dbReference type="EMBL" id="JAPDOG010000005">
    <property type="protein sequence ID" value="MCW3781538.1"/>
    <property type="molecule type" value="Genomic_DNA"/>
</dbReference>
<evidence type="ECO:0000313" key="1">
    <source>
        <dbReference type="EMBL" id="MCW3781538.1"/>
    </source>
</evidence>
<keyword evidence="2" id="KW-1185">Reference proteome</keyword>
<dbReference type="Proteomes" id="UP001207582">
    <property type="component" value="Unassembled WGS sequence"/>
</dbReference>
<evidence type="ECO:0000313" key="2">
    <source>
        <dbReference type="Proteomes" id="UP001207582"/>
    </source>
</evidence>
<name>A0ABT3J1J0_9RHOB</name>
<dbReference type="Gene3D" id="3.40.50.300">
    <property type="entry name" value="P-loop containing nucleotide triphosphate hydrolases"/>
    <property type="match status" value="1"/>
</dbReference>
<dbReference type="RefSeq" id="WP_264771597.1">
    <property type="nucleotide sequence ID" value="NZ_JAPDOG010000005.1"/>
</dbReference>
<accession>A0ABT3J1J0</accession>
<dbReference type="InterPro" id="IPR027417">
    <property type="entry name" value="P-loop_NTPase"/>
</dbReference>
<proteinExistence type="predicted"/>
<dbReference type="Pfam" id="PF03237">
    <property type="entry name" value="Terminase_6N"/>
    <property type="match status" value="1"/>
</dbReference>
<comment type="caution">
    <text evidence="1">The sequence shown here is derived from an EMBL/GenBank/DDBJ whole genome shotgun (WGS) entry which is preliminary data.</text>
</comment>
<reference evidence="1 2" key="1">
    <citation type="submission" date="2022-10" db="EMBL/GenBank/DDBJ databases">
        <title>Defluviimonas sp. CAU 1641 isolated from mud.</title>
        <authorList>
            <person name="Kim W."/>
        </authorList>
    </citation>
    <scope>NUCLEOTIDE SEQUENCE [LARGE SCALE GENOMIC DNA]</scope>
    <source>
        <strain evidence="1 2">CAU 1641</strain>
    </source>
</reference>